<protein>
    <submittedName>
        <fullName evidence="2">Uncharacterized protein</fullName>
    </submittedName>
</protein>
<dbReference type="KEGG" id="ovi:T265_03624"/>
<evidence type="ECO:0000313" key="2">
    <source>
        <dbReference type="EMBL" id="KER29829.1"/>
    </source>
</evidence>
<reference evidence="2 3" key="1">
    <citation type="submission" date="2013-11" db="EMBL/GenBank/DDBJ databases">
        <title>Opisthorchis viverrini - life in the bile duct.</title>
        <authorList>
            <person name="Young N.D."/>
            <person name="Nagarajan N."/>
            <person name="Lin S.J."/>
            <person name="Korhonen P.K."/>
            <person name="Jex A.R."/>
            <person name="Hall R.S."/>
            <person name="Safavi-Hemami H."/>
            <person name="Kaewkong W."/>
            <person name="Bertrand D."/>
            <person name="Gao S."/>
            <person name="Seet Q."/>
            <person name="Wongkham S."/>
            <person name="Teh B.T."/>
            <person name="Wongkham C."/>
            <person name="Intapan P.M."/>
            <person name="Maleewong W."/>
            <person name="Yang X."/>
            <person name="Hu M."/>
            <person name="Wang Z."/>
            <person name="Hofmann A."/>
            <person name="Sternberg P.W."/>
            <person name="Tan P."/>
            <person name="Wang J."/>
            <person name="Gasser R.B."/>
        </authorList>
    </citation>
    <scope>NUCLEOTIDE SEQUENCE [LARGE SCALE GENOMIC DNA]</scope>
</reference>
<dbReference type="CTD" id="20317811"/>
<dbReference type="Proteomes" id="UP000054324">
    <property type="component" value="Unassembled WGS sequence"/>
</dbReference>
<accession>A0A075AHG2</accession>
<dbReference type="EMBL" id="KL596671">
    <property type="protein sequence ID" value="KER29829.1"/>
    <property type="molecule type" value="Genomic_DNA"/>
</dbReference>
<gene>
    <name evidence="2" type="ORF">T265_03624</name>
</gene>
<feature type="region of interest" description="Disordered" evidence="1">
    <location>
        <begin position="61"/>
        <end position="85"/>
    </location>
</feature>
<feature type="compositionally biased region" description="Basic and acidic residues" evidence="1">
    <location>
        <begin position="75"/>
        <end position="85"/>
    </location>
</feature>
<name>A0A075AHG2_OPIVI</name>
<keyword evidence="3" id="KW-1185">Reference proteome</keyword>
<dbReference type="GeneID" id="20317811"/>
<proteinExistence type="predicted"/>
<dbReference type="RefSeq" id="XP_009166423.1">
    <property type="nucleotide sequence ID" value="XM_009168159.1"/>
</dbReference>
<evidence type="ECO:0000313" key="3">
    <source>
        <dbReference type="Proteomes" id="UP000054324"/>
    </source>
</evidence>
<dbReference type="AlphaFoldDB" id="A0A075AHG2"/>
<sequence length="85" mass="9849">MAQVDRQGEKTSKNMSTKVQNTPFKRLRYIFKKDPTLLLPEMVSSEYPACWSTEAEQHQSFSQLTPKYCNPPRQVDPDATPHHLN</sequence>
<organism evidence="2 3">
    <name type="scientific">Opisthorchis viverrini</name>
    <name type="common">Southeast Asian liver fluke</name>
    <dbReference type="NCBI Taxonomy" id="6198"/>
    <lineage>
        <taxon>Eukaryota</taxon>
        <taxon>Metazoa</taxon>
        <taxon>Spiralia</taxon>
        <taxon>Lophotrochozoa</taxon>
        <taxon>Platyhelminthes</taxon>
        <taxon>Trematoda</taxon>
        <taxon>Digenea</taxon>
        <taxon>Opisthorchiida</taxon>
        <taxon>Opisthorchiata</taxon>
        <taxon>Opisthorchiidae</taxon>
        <taxon>Opisthorchis</taxon>
    </lineage>
</organism>
<evidence type="ECO:0000256" key="1">
    <source>
        <dbReference type="SAM" id="MobiDB-lite"/>
    </source>
</evidence>